<dbReference type="Gene3D" id="3.30.470.20">
    <property type="entry name" value="ATP-grasp fold, B domain"/>
    <property type="match status" value="1"/>
</dbReference>
<dbReference type="GO" id="GO:0005524">
    <property type="term" value="F:ATP binding"/>
    <property type="evidence" value="ECO:0007669"/>
    <property type="project" value="UniProtKB-KW"/>
</dbReference>
<keyword evidence="1" id="KW-0436">Ligase</keyword>
<reference evidence="4" key="1">
    <citation type="submission" date="2017-10" db="EMBL/GenBank/DDBJ databases">
        <title>Chryseobacterium sp. B5 is a hydrocarbonoclastic and plant growth promoting bacterium.</title>
        <authorList>
            <person name="Thijs S."/>
            <person name="Gkorezis P."/>
            <person name="Van Hamme J."/>
        </authorList>
    </citation>
    <scope>NUCLEOTIDE SEQUENCE</scope>
    <source>
        <strain evidence="4">B5</strain>
    </source>
</reference>
<keyword evidence="3" id="KW-0067">ATP-binding</keyword>
<evidence type="ECO:0000256" key="2">
    <source>
        <dbReference type="ARBA" id="ARBA00022741"/>
    </source>
</evidence>
<dbReference type="AlphaFoldDB" id="A0A2G7SNU6"/>
<evidence type="ECO:0000256" key="1">
    <source>
        <dbReference type="ARBA" id="ARBA00022598"/>
    </source>
</evidence>
<dbReference type="GO" id="GO:0016874">
    <property type="term" value="F:ligase activity"/>
    <property type="evidence" value="ECO:0007669"/>
    <property type="project" value="UniProtKB-KW"/>
</dbReference>
<keyword evidence="2" id="KW-0547">Nucleotide-binding</keyword>
<accession>A0A2G7SNU6</accession>
<evidence type="ECO:0000313" key="4">
    <source>
        <dbReference type="EMBL" id="PII29324.1"/>
    </source>
</evidence>
<dbReference type="Pfam" id="PF13549">
    <property type="entry name" value="ATP-grasp_5"/>
    <property type="match status" value="1"/>
</dbReference>
<dbReference type="EMBL" id="PEKC01000329">
    <property type="protein sequence ID" value="PII29324.1"/>
    <property type="molecule type" value="Genomic_DNA"/>
</dbReference>
<organism evidence="4">
    <name type="scientific">Chryseobacterium sp. B5</name>
    <dbReference type="NCBI Taxonomy" id="2050562"/>
    <lineage>
        <taxon>Bacteria</taxon>
        <taxon>Pseudomonadati</taxon>
        <taxon>Bacteroidota</taxon>
        <taxon>Flavobacteriia</taxon>
        <taxon>Flavobacteriales</taxon>
        <taxon>Weeksellaceae</taxon>
        <taxon>Chryseobacterium group</taxon>
        <taxon>Chryseobacterium</taxon>
    </lineage>
</organism>
<dbReference type="PANTHER" id="PTHR43334">
    <property type="entry name" value="ACETATE--COA LIGASE [ADP-FORMING]"/>
    <property type="match status" value="1"/>
</dbReference>
<dbReference type="InterPro" id="IPR051538">
    <property type="entry name" value="Acyl-CoA_Synth/Transferase"/>
</dbReference>
<comment type="caution">
    <text evidence="4">The sequence shown here is derived from an EMBL/GenBank/DDBJ whole genome shotgun (WGS) entry which is preliminary data.</text>
</comment>
<protein>
    <submittedName>
        <fullName evidence="4">Uncharacterized protein</fullName>
    </submittedName>
</protein>
<name>A0A2G7SNU6_9FLAO</name>
<dbReference type="SUPFAM" id="SSF56059">
    <property type="entry name" value="Glutathione synthetase ATP-binding domain-like"/>
    <property type="match status" value="1"/>
</dbReference>
<proteinExistence type="predicted"/>
<sequence length="125" mass="12970">MVQDGVECIAGVHRDPVFGPVLMFGLGGIHAEICAMSRCACCPSRATTRWPWCASCGPSPCWTARAAAPRVDLDSIADTLCALAGFAQRAGATLESAEINPLIARPREDGGCVAVDALVIGREAA</sequence>
<gene>
    <name evidence="4" type="ORF">CTI11_30205</name>
</gene>
<dbReference type="PANTHER" id="PTHR43334:SF1">
    <property type="entry name" value="3-HYDROXYPROPIONATE--COA LIGASE [ADP-FORMING]"/>
    <property type="match status" value="1"/>
</dbReference>
<evidence type="ECO:0000256" key="3">
    <source>
        <dbReference type="ARBA" id="ARBA00022840"/>
    </source>
</evidence>